<dbReference type="Pfam" id="PF05916">
    <property type="entry name" value="Sld5"/>
    <property type="match status" value="1"/>
</dbReference>
<dbReference type="SUPFAM" id="SSF160059">
    <property type="entry name" value="PriA/YqbF domain"/>
    <property type="match status" value="1"/>
</dbReference>
<dbReference type="SUPFAM" id="SSF158573">
    <property type="entry name" value="GINS helical bundle-like"/>
    <property type="match status" value="1"/>
</dbReference>
<dbReference type="InterPro" id="IPR010492">
    <property type="entry name" value="GINS_Psf3"/>
</dbReference>
<dbReference type="PANTHER" id="PTHR22768">
    <property type="entry name" value="DNA REPLICATION COMPLEX GINS PROTEIN PSF3"/>
    <property type="match status" value="1"/>
</dbReference>
<evidence type="ECO:0000259" key="7">
    <source>
        <dbReference type="Pfam" id="PF05916"/>
    </source>
</evidence>
<dbReference type="InterPro" id="IPR055221">
    <property type="entry name" value="PSF3_N"/>
</dbReference>
<feature type="domain" description="GINS subunit" evidence="7">
    <location>
        <begin position="75"/>
        <end position="184"/>
    </location>
</feature>
<dbReference type="InterPro" id="IPR021151">
    <property type="entry name" value="GINS_A"/>
</dbReference>
<evidence type="ECO:0000256" key="2">
    <source>
        <dbReference type="ARBA" id="ARBA00006343"/>
    </source>
</evidence>
<keyword evidence="5 6" id="KW-0539">Nucleus</keyword>
<dbReference type="Gene3D" id="1.20.58.2050">
    <property type="match status" value="1"/>
</dbReference>
<organism evidence="9 10">
    <name type="scientific">Macrolepiota fuliginosa MF-IS2</name>
    <dbReference type="NCBI Taxonomy" id="1400762"/>
    <lineage>
        <taxon>Eukaryota</taxon>
        <taxon>Fungi</taxon>
        <taxon>Dikarya</taxon>
        <taxon>Basidiomycota</taxon>
        <taxon>Agaricomycotina</taxon>
        <taxon>Agaricomycetes</taxon>
        <taxon>Agaricomycetidae</taxon>
        <taxon>Agaricales</taxon>
        <taxon>Agaricineae</taxon>
        <taxon>Agaricaceae</taxon>
        <taxon>Macrolepiota</taxon>
    </lineage>
</organism>
<accession>A0A9P5XGH8</accession>
<evidence type="ECO:0000256" key="4">
    <source>
        <dbReference type="ARBA" id="ARBA00022705"/>
    </source>
</evidence>
<dbReference type="Proteomes" id="UP000807342">
    <property type="component" value="Unassembled WGS sequence"/>
</dbReference>
<dbReference type="CDD" id="cd11713">
    <property type="entry name" value="GINS_A_psf3"/>
    <property type="match status" value="1"/>
</dbReference>
<evidence type="ECO:0000256" key="5">
    <source>
        <dbReference type="ARBA" id="ARBA00023242"/>
    </source>
</evidence>
<reference evidence="9" key="1">
    <citation type="submission" date="2020-11" db="EMBL/GenBank/DDBJ databases">
        <authorList>
            <consortium name="DOE Joint Genome Institute"/>
            <person name="Ahrendt S."/>
            <person name="Riley R."/>
            <person name="Andreopoulos W."/>
            <person name="Labutti K."/>
            <person name="Pangilinan J."/>
            <person name="Ruiz-Duenas F.J."/>
            <person name="Barrasa J.M."/>
            <person name="Sanchez-Garcia M."/>
            <person name="Camarero S."/>
            <person name="Miyauchi S."/>
            <person name="Serrano A."/>
            <person name="Linde D."/>
            <person name="Babiker R."/>
            <person name="Drula E."/>
            <person name="Ayuso-Fernandez I."/>
            <person name="Pacheco R."/>
            <person name="Padilla G."/>
            <person name="Ferreira P."/>
            <person name="Barriuso J."/>
            <person name="Kellner H."/>
            <person name="Castanera R."/>
            <person name="Alfaro M."/>
            <person name="Ramirez L."/>
            <person name="Pisabarro A.G."/>
            <person name="Kuo A."/>
            <person name="Tritt A."/>
            <person name="Lipzen A."/>
            <person name="He G."/>
            <person name="Yan M."/>
            <person name="Ng V."/>
            <person name="Cullen D."/>
            <person name="Martin F."/>
            <person name="Rosso M.-N."/>
            <person name="Henrissat B."/>
            <person name="Hibbett D."/>
            <person name="Martinez A.T."/>
            <person name="Grigoriev I.V."/>
        </authorList>
    </citation>
    <scope>NUCLEOTIDE SEQUENCE</scope>
    <source>
        <strain evidence="9">MF-IS2</strain>
    </source>
</reference>
<gene>
    <name evidence="9" type="ORF">P691DRAFT_702381</name>
</gene>
<comment type="subunit">
    <text evidence="6">Component of the GINS complex.</text>
</comment>
<evidence type="ECO:0000313" key="10">
    <source>
        <dbReference type="Proteomes" id="UP000807342"/>
    </source>
</evidence>
<comment type="subcellular location">
    <subcellularLocation>
        <location evidence="1 6">Nucleus</location>
    </subcellularLocation>
</comment>
<comment type="function">
    <text evidence="6">The GINS complex plays an essential role in the initiation of DNA replication.</text>
</comment>
<dbReference type="CDD" id="cd21693">
    <property type="entry name" value="GINS_B_Psf3"/>
    <property type="match status" value="1"/>
</dbReference>
<evidence type="ECO:0000256" key="1">
    <source>
        <dbReference type="ARBA" id="ARBA00004123"/>
    </source>
</evidence>
<dbReference type="GO" id="GO:0000811">
    <property type="term" value="C:GINS complex"/>
    <property type="evidence" value="ECO:0007669"/>
    <property type="project" value="UniProtKB-UniRule"/>
</dbReference>
<keyword evidence="10" id="KW-1185">Reference proteome</keyword>
<dbReference type="InterPro" id="IPR038437">
    <property type="entry name" value="GINS_Psf3_sf"/>
</dbReference>
<keyword evidence="4 6" id="KW-0235">DNA replication</keyword>
<proteinExistence type="inferred from homology"/>
<comment type="caution">
    <text evidence="9">The sequence shown here is derived from an EMBL/GenBank/DDBJ whole genome shotgun (WGS) entry which is preliminary data.</text>
</comment>
<name>A0A9P5XGH8_9AGAR</name>
<dbReference type="InterPro" id="IPR036224">
    <property type="entry name" value="GINS_bundle-like_dom_sf"/>
</dbReference>
<dbReference type="AlphaFoldDB" id="A0A9P5XGH8"/>
<sequence length="192" mass="21684">MNPDYFSIDAILSENQKIQCSFRQKIPDMGHLGGGSERDARQSQKVQLPVWLAYTILYSYWADFNIPTPFNQKVRNTLRAEACSLRLSNLVGAGGTWYGFGKIVMDLMDDEQATELSQVLTSAFRFRLLEIIDQAHHFATLTSASGGGHTTNDVAQLFREGLDVTEREVFALAQESSRRTKRWYEEGDSSGY</sequence>
<evidence type="ECO:0000256" key="3">
    <source>
        <dbReference type="ARBA" id="ARBA00015140"/>
    </source>
</evidence>
<dbReference type="EMBL" id="MU151117">
    <property type="protein sequence ID" value="KAF9449924.1"/>
    <property type="molecule type" value="Genomic_DNA"/>
</dbReference>
<feature type="domain" description="DNA replication complex GINS protein PSF3 N-terminal" evidence="8">
    <location>
        <begin position="6"/>
        <end position="54"/>
    </location>
</feature>
<dbReference type="PANTHER" id="PTHR22768:SF0">
    <property type="entry name" value="DNA REPLICATION COMPLEX GINS PROTEIN PSF3"/>
    <property type="match status" value="1"/>
</dbReference>
<comment type="similarity">
    <text evidence="2 6">Belongs to the GINS3/PSF3 family.</text>
</comment>
<evidence type="ECO:0000256" key="6">
    <source>
        <dbReference type="RuleBase" id="RU367161"/>
    </source>
</evidence>
<dbReference type="GO" id="GO:1902975">
    <property type="term" value="P:mitotic DNA replication initiation"/>
    <property type="evidence" value="ECO:0007669"/>
    <property type="project" value="TreeGrafter"/>
</dbReference>
<dbReference type="OrthoDB" id="10251744at2759"/>
<evidence type="ECO:0000313" key="9">
    <source>
        <dbReference type="EMBL" id="KAF9449924.1"/>
    </source>
</evidence>
<dbReference type="Pfam" id="PF22466">
    <property type="entry name" value="PSF3_N"/>
    <property type="match status" value="1"/>
</dbReference>
<protein>
    <recommendedName>
        <fullName evidence="3 6">DNA replication complex GINS protein PSF3</fullName>
    </recommendedName>
</protein>
<evidence type="ECO:0000259" key="8">
    <source>
        <dbReference type="Pfam" id="PF22466"/>
    </source>
</evidence>